<dbReference type="KEGG" id="sphh:SDAV_00145"/>
<protein>
    <submittedName>
        <fullName evidence="1">Uncharacterized protein</fullName>
    </submittedName>
</protein>
<proteinExistence type="predicted"/>
<keyword evidence="2" id="KW-1185">Reference proteome</keyword>
<accession>A0A345DLR1</accession>
<gene>
    <name evidence="1" type="ORF">SDAV_00145</name>
</gene>
<dbReference type="Proteomes" id="UP000253689">
    <property type="component" value="Chromosome"/>
</dbReference>
<name>A0A345DLR1_9MOLU</name>
<sequence length="55" mass="6395">MKVKNKLKRVSWKVIGDLSQVFKVARGAINHVLIKMGFDKTETIKRSENFIHLLK</sequence>
<dbReference type="AlphaFoldDB" id="A0A345DLR1"/>
<evidence type="ECO:0000313" key="1">
    <source>
        <dbReference type="EMBL" id="AXF95149.1"/>
    </source>
</evidence>
<reference evidence="2" key="1">
    <citation type="submission" date="2018-07" db="EMBL/GenBank/DDBJ databases">
        <title>Complete Genome Sequence of Spiroplasma phoeniceum.</title>
        <authorList>
            <person name="Davis R.E."/>
            <person name="Shao J.Y."/>
            <person name="Zhao Y."/>
            <person name="Silver A."/>
            <person name="Stump z."/>
            <person name="Gasparich G."/>
        </authorList>
    </citation>
    <scope>NUCLEOTIDE SEQUENCE [LARGE SCALE GENOMIC DNA]</scope>
    <source>
        <strain evidence="2">P40</strain>
    </source>
</reference>
<organism evidence="1 2">
    <name type="scientific">Spiroplasma phoeniceum P40</name>
    <dbReference type="NCBI Taxonomy" id="1276259"/>
    <lineage>
        <taxon>Bacteria</taxon>
        <taxon>Bacillati</taxon>
        <taxon>Mycoplasmatota</taxon>
        <taxon>Mollicutes</taxon>
        <taxon>Entomoplasmatales</taxon>
        <taxon>Spiroplasmataceae</taxon>
        <taxon>Spiroplasma</taxon>
    </lineage>
</organism>
<dbReference type="EMBL" id="CP031088">
    <property type="protein sequence ID" value="AXF95149.1"/>
    <property type="molecule type" value="Genomic_DNA"/>
</dbReference>
<evidence type="ECO:0000313" key="2">
    <source>
        <dbReference type="Proteomes" id="UP000253689"/>
    </source>
</evidence>